<gene>
    <name evidence="1" type="ORF">UFOPK1392_02437</name>
    <name evidence="2" type="ORF">UFOPK3733_02452</name>
</gene>
<proteinExistence type="predicted"/>
<dbReference type="EMBL" id="CAEMXZ010000188">
    <property type="protein sequence ID" value="CAB4324661.1"/>
    <property type="molecule type" value="Genomic_DNA"/>
</dbReference>
<organism evidence="1">
    <name type="scientific">freshwater metagenome</name>
    <dbReference type="NCBI Taxonomy" id="449393"/>
    <lineage>
        <taxon>unclassified sequences</taxon>
        <taxon>metagenomes</taxon>
        <taxon>ecological metagenomes</taxon>
    </lineage>
</organism>
<dbReference type="AlphaFoldDB" id="A0A6J5YJK3"/>
<evidence type="ECO:0000313" key="1">
    <source>
        <dbReference type="EMBL" id="CAB4324661.1"/>
    </source>
</evidence>
<evidence type="ECO:0000313" key="2">
    <source>
        <dbReference type="EMBL" id="CAB4961086.1"/>
    </source>
</evidence>
<accession>A0A6J5YJK3</accession>
<reference evidence="1" key="1">
    <citation type="submission" date="2020-05" db="EMBL/GenBank/DDBJ databases">
        <authorList>
            <person name="Chiriac C."/>
            <person name="Salcher M."/>
            <person name="Ghai R."/>
            <person name="Kavagutti S V."/>
        </authorList>
    </citation>
    <scope>NUCLEOTIDE SEQUENCE</scope>
</reference>
<name>A0A6J5YJK3_9ZZZZ</name>
<protein>
    <submittedName>
        <fullName evidence="1">Unannotated protein</fullName>
    </submittedName>
</protein>
<dbReference type="EMBL" id="CAFBNC010000232">
    <property type="protein sequence ID" value="CAB4961086.1"/>
    <property type="molecule type" value="Genomic_DNA"/>
</dbReference>
<sequence length="94" mass="9482">MALDANRSGDAIANIDHAGVLARTDQNPGGFGGQTLEMHPGGLVGAVLGPHDGVHGQLEMVGLAAQQLGDRGVLVVGEAERDVDGLLHPSNATP</sequence>